<dbReference type="EMBL" id="CP024793">
    <property type="protein sequence ID" value="AUB44743.1"/>
    <property type="molecule type" value="Genomic_DNA"/>
</dbReference>
<dbReference type="RefSeq" id="WP_100904328.1">
    <property type="nucleotide sequence ID" value="NZ_CAWNNC010000009.1"/>
</dbReference>
<proteinExistence type="predicted"/>
<dbReference type="AlphaFoldDB" id="A0A2K8TAX3"/>
<accession>A0A2K8TAX3</accession>
<name>A0A2K8TAX3_9NOSO</name>
<dbReference type="Proteomes" id="UP000232003">
    <property type="component" value="Plasmid pNFSY08"/>
</dbReference>
<organism evidence="1 2">
    <name type="scientific">Nostoc flagelliforme CCNUN1</name>
    <dbReference type="NCBI Taxonomy" id="2038116"/>
    <lineage>
        <taxon>Bacteria</taxon>
        <taxon>Bacillati</taxon>
        <taxon>Cyanobacteriota</taxon>
        <taxon>Cyanophyceae</taxon>
        <taxon>Nostocales</taxon>
        <taxon>Nostocaceae</taxon>
        <taxon>Nostoc</taxon>
    </lineage>
</organism>
<geneLocation type="plasmid" evidence="2">
    <name>pnfsy08</name>
</geneLocation>
<evidence type="ECO:0000313" key="2">
    <source>
        <dbReference type="Proteomes" id="UP000232003"/>
    </source>
</evidence>
<keyword evidence="2" id="KW-1185">Reference proteome</keyword>
<dbReference type="KEGG" id="nfl:COO91_10983"/>
<sequence>MARNNGFDAIRDSLGNNDHQFNLNAEKPIVSYYKSLKDVLKNKLFYKYIARKLVAKSPR</sequence>
<gene>
    <name evidence="1" type="ORF">COO91_10983</name>
</gene>
<evidence type="ECO:0000313" key="1">
    <source>
        <dbReference type="EMBL" id="AUB44743.1"/>
    </source>
</evidence>
<protein>
    <submittedName>
        <fullName evidence="1">Uncharacterized protein</fullName>
    </submittedName>
</protein>
<reference evidence="1 2" key="1">
    <citation type="submission" date="2017-11" db="EMBL/GenBank/DDBJ databases">
        <title>Complete genome of a free-living desiccation-tolerant cyanobacterium and its photosynthetic adaptation to extreme terrestrial habitat.</title>
        <authorList>
            <person name="Shang J."/>
        </authorList>
    </citation>
    <scope>NUCLEOTIDE SEQUENCE [LARGE SCALE GENOMIC DNA]</scope>
    <source>
        <strain evidence="1 2">CCNUN1</strain>
        <plasmid evidence="2">pnfsy08</plasmid>
    </source>
</reference>
<keyword evidence="1" id="KW-0614">Plasmid</keyword>